<accession>A0ABV7LTE1</accession>
<proteinExistence type="predicted"/>
<dbReference type="RefSeq" id="WP_386775334.1">
    <property type="nucleotide sequence ID" value="NZ_JBHRUG010000029.1"/>
</dbReference>
<dbReference type="InterPro" id="IPR021675">
    <property type="entry name" value="DUF3261"/>
</dbReference>
<protein>
    <submittedName>
        <fullName evidence="2">DUF3261 domain-containing protein</fullName>
    </submittedName>
</protein>
<dbReference type="EMBL" id="JBHRUG010000029">
    <property type="protein sequence ID" value="MFC3284905.1"/>
    <property type="molecule type" value="Genomic_DNA"/>
</dbReference>
<keyword evidence="3" id="KW-1185">Reference proteome</keyword>
<keyword evidence="1" id="KW-0732">Signal</keyword>
<sequence>MRRPFLRHALLAAILALLFGCAGRPIDAPSPELSALPKAGPLTQRLTFTHQDQRHELLGVLRHDERSLRLVLLSPQGQRLLTLVRDARGARFLGGAEFEPPISAEWLANRLAWSLWPSSALIQAFDGSDWSLVEDRQGRTIHYRNRPIVRITGSAECRIIDDIEGGYRLRIAPLDDDTDRTADACPTA</sequence>
<gene>
    <name evidence="2" type="ORF">ACFOEV_14995</name>
</gene>
<dbReference type="Pfam" id="PF11659">
    <property type="entry name" value="DUF3261"/>
    <property type="match status" value="1"/>
</dbReference>
<name>A0ABV7LTE1_9GAMM</name>
<evidence type="ECO:0000256" key="1">
    <source>
        <dbReference type="SAM" id="SignalP"/>
    </source>
</evidence>
<dbReference type="Proteomes" id="UP001595579">
    <property type="component" value="Unassembled WGS sequence"/>
</dbReference>
<evidence type="ECO:0000313" key="2">
    <source>
        <dbReference type="EMBL" id="MFC3284905.1"/>
    </source>
</evidence>
<reference evidence="3" key="1">
    <citation type="journal article" date="2019" name="Int. J. Syst. Evol. Microbiol.">
        <title>The Global Catalogue of Microorganisms (GCM) 10K type strain sequencing project: providing services to taxonomists for standard genome sequencing and annotation.</title>
        <authorList>
            <consortium name="The Broad Institute Genomics Platform"/>
            <consortium name="The Broad Institute Genome Sequencing Center for Infectious Disease"/>
            <person name="Wu L."/>
            <person name="Ma J."/>
        </authorList>
    </citation>
    <scope>NUCLEOTIDE SEQUENCE [LARGE SCALE GENOMIC DNA]</scope>
    <source>
        <strain evidence="3">CECT 7698</strain>
    </source>
</reference>
<evidence type="ECO:0000313" key="3">
    <source>
        <dbReference type="Proteomes" id="UP001595579"/>
    </source>
</evidence>
<organism evidence="2 3">
    <name type="scientific">Litchfieldella rifensis</name>
    <dbReference type="NCBI Taxonomy" id="762643"/>
    <lineage>
        <taxon>Bacteria</taxon>
        <taxon>Pseudomonadati</taxon>
        <taxon>Pseudomonadota</taxon>
        <taxon>Gammaproteobacteria</taxon>
        <taxon>Oceanospirillales</taxon>
        <taxon>Halomonadaceae</taxon>
        <taxon>Litchfieldella</taxon>
    </lineage>
</organism>
<comment type="caution">
    <text evidence="2">The sequence shown here is derived from an EMBL/GenBank/DDBJ whole genome shotgun (WGS) entry which is preliminary data.</text>
</comment>
<dbReference type="PROSITE" id="PS51257">
    <property type="entry name" value="PROKAR_LIPOPROTEIN"/>
    <property type="match status" value="1"/>
</dbReference>
<feature type="chain" id="PRO_5045966293" evidence="1">
    <location>
        <begin position="23"/>
        <end position="188"/>
    </location>
</feature>
<feature type="signal peptide" evidence="1">
    <location>
        <begin position="1"/>
        <end position="22"/>
    </location>
</feature>